<dbReference type="Pfam" id="PF00839">
    <property type="entry name" value="Cys_rich_FGFR"/>
    <property type="match status" value="10"/>
</dbReference>
<dbReference type="EMBL" id="FNXT01000661">
    <property type="protein sequence ID" value="SZX65711.1"/>
    <property type="molecule type" value="Genomic_DNA"/>
</dbReference>
<dbReference type="InterPro" id="IPR039728">
    <property type="entry name" value="GLG1"/>
</dbReference>
<keyword evidence="5 9" id="KW-1133">Transmembrane helix</keyword>
<evidence type="ECO:0000256" key="9">
    <source>
        <dbReference type="SAM" id="Phobius"/>
    </source>
</evidence>
<dbReference type="Proteomes" id="UP000256970">
    <property type="component" value="Unassembled WGS sequence"/>
</dbReference>
<dbReference type="InterPro" id="IPR001893">
    <property type="entry name" value="Cys-rich_GLG1_repeat"/>
</dbReference>
<dbReference type="InterPro" id="IPR017873">
    <property type="entry name" value="Cys-rich_GLG1_repeat_euk"/>
</dbReference>
<keyword evidence="12" id="KW-1185">Reference proteome</keyword>
<proteinExistence type="predicted"/>
<dbReference type="PROSITE" id="PS51289">
    <property type="entry name" value="GLG1_C_RICH"/>
    <property type="match status" value="3"/>
</dbReference>
<feature type="signal peptide" evidence="10">
    <location>
        <begin position="1"/>
        <end position="29"/>
    </location>
</feature>
<evidence type="ECO:0000313" key="12">
    <source>
        <dbReference type="Proteomes" id="UP000256970"/>
    </source>
</evidence>
<evidence type="ECO:0008006" key="13">
    <source>
        <dbReference type="Google" id="ProtNLM"/>
    </source>
</evidence>
<feature type="compositionally biased region" description="Low complexity" evidence="8">
    <location>
        <begin position="67"/>
        <end position="79"/>
    </location>
</feature>
<evidence type="ECO:0000256" key="7">
    <source>
        <dbReference type="ARBA" id="ARBA00023180"/>
    </source>
</evidence>
<feature type="compositionally biased region" description="Low complexity" evidence="8">
    <location>
        <begin position="89"/>
        <end position="117"/>
    </location>
</feature>
<organism evidence="11 12">
    <name type="scientific">Tetradesmus obliquus</name>
    <name type="common">Green alga</name>
    <name type="synonym">Acutodesmus obliquus</name>
    <dbReference type="NCBI Taxonomy" id="3088"/>
    <lineage>
        <taxon>Eukaryota</taxon>
        <taxon>Viridiplantae</taxon>
        <taxon>Chlorophyta</taxon>
        <taxon>core chlorophytes</taxon>
        <taxon>Chlorophyceae</taxon>
        <taxon>CS clade</taxon>
        <taxon>Sphaeropleales</taxon>
        <taxon>Scenedesmaceae</taxon>
        <taxon>Tetradesmus</taxon>
    </lineage>
</organism>
<evidence type="ECO:0000256" key="2">
    <source>
        <dbReference type="ARBA" id="ARBA00022692"/>
    </source>
</evidence>
<keyword evidence="6 9" id="KW-0472">Membrane</keyword>
<feature type="region of interest" description="Disordered" evidence="8">
    <location>
        <begin position="67"/>
        <end position="117"/>
    </location>
</feature>
<dbReference type="GO" id="GO:0000139">
    <property type="term" value="C:Golgi membrane"/>
    <property type="evidence" value="ECO:0007669"/>
    <property type="project" value="InterPro"/>
</dbReference>
<dbReference type="PANTHER" id="PTHR11884">
    <property type="entry name" value="SELECTIN LIGAND RELATED"/>
    <property type="match status" value="1"/>
</dbReference>
<evidence type="ECO:0000313" key="11">
    <source>
        <dbReference type="EMBL" id="SZX65711.1"/>
    </source>
</evidence>
<feature type="compositionally biased region" description="Low complexity" evidence="8">
    <location>
        <begin position="903"/>
        <end position="917"/>
    </location>
</feature>
<feature type="chain" id="PRO_5017053811" description="Golgi apparatus protein 1" evidence="10">
    <location>
        <begin position="30"/>
        <end position="1049"/>
    </location>
</feature>
<sequence length="1049" mass="113007">MAQGVLGKPSSRLVLLAALLLLAACSTLSVEDSKPAAAASDAAAAPGPAPAAAGAAPAAAATQAAPAAAKEASTAGDAPGPAPAKADDAAASTKEATPAPAAPAADAPAASTGSTAAPAPAAANKAAPVQVVQLAPGAVAEDDINPNGACKEAIASQCQDVELGDSQVADCLSQVAQAAEFEGDASAKLSDECNEEVMAFKINRNSNINKNLPLAKACASDAENYCKDMQWYSGYRNGSVIGCLREVKDKLQAGCRKEVFKVQLDAAYDYRADQMLHEACEKDAETLCKGVKNGGGRIQACLRQQRMKLSNWDCEYQLFRKELEDADDLRLSVRMFHACLADKKQFCDDVPAGRAMAKQCLEEHREELSGGCREEIDSMIERRVRDFRLDSRLKKACEKDIGNMCAWGGDMGTMDTYDSMVMNCLQDFRDEIKSDACKSQVHKYVELAAQDIRFDVPLADACYNDRMTLCAAVPPGSARVIRCLQSQREKLSVVCRATLFNEEARFSENIDFQYPMKQACMREIDRFCKDVPHGQARVIRCLQDKKSDKNFGKACRSEVERFEQETAKDYRLNYRLYNACKGDIGATCKNACELKEGEICGGKVLACLVENKAALKSDACRKEVFYLEKMEVNDFRIDMALAEACRGDVDKLCKEVQPGEGRVHKCLRDNSAKLSQACKHEEVRMEIKEADNVNLNVGLLRACANERSLFCRGVAPGSARVFRCLAENMASADFGQACQISVMRKLRRREANWRLDPPLRQACKPDVDKLCSAEDTRRSEDGAVKKCMIANHAELSEDCQRELGRSMHMAFFVWQPQALLTAACDDDIQKLCLSKSKGMEVTPGAVAVCISEIVDQMAQSESGQSANRRRLLGDASKDAKQQQQQQQQGRKEQPGKAAEQAKAKAAPAAAGGKAAPAAAEAGSKSTSAAAGSKPASQARVVPKLSEHCYELAVIAEPPATERSFDVQSAAYSMLTSSMEKLESSTGLPTLMRNRQGGVTAVSLTGWTALVGMASLVVVLLAGATLGVRQYLGHARDGYSLVTKQAPPGQ</sequence>
<evidence type="ECO:0000256" key="3">
    <source>
        <dbReference type="ARBA" id="ARBA00022729"/>
    </source>
</evidence>
<keyword evidence="4" id="KW-0677">Repeat</keyword>
<keyword evidence="3 10" id="KW-0732">Signal</keyword>
<keyword evidence="7" id="KW-0325">Glycoprotein</keyword>
<feature type="transmembrane region" description="Helical" evidence="9">
    <location>
        <begin position="1003"/>
        <end position="1027"/>
    </location>
</feature>
<dbReference type="PANTHER" id="PTHR11884:SF1">
    <property type="entry name" value="GOLGI APPARATUS PROTEIN 1"/>
    <property type="match status" value="1"/>
</dbReference>
<feature type="compositionally biased region" description="Basic and acidic residues" evidence="8">
    <location>
        <begin position="889"/>
        <end position="902"/>
    </location>
</feature>
<keyword evidence="2 9" id="KW-0812">Transmembrane</keyword>
<comment type="subcellular location">
    <subcellularLocation>
        <location evidence="1">Membrane</location>
        <topology evidence="1">Single-pass type I membrane protein</topology>
    </subcellularLocation>
</comment>
<evidence type="ECO:0000256" key="1">
    <source>
        <dbReference type="ARBA" id="ARBA00004479"/>
    </source>
</evidence>
<evidence type="ECO:0000256" key="6">
    <source>
        <dbReference type="ARBA" id="ARBA00023136"/>
    </source>
</evidence>
<evidence type="ECO:0000256" key="4">
    <source>
        <dbReference type="ARBA" id="ARBA00022737"/>
    </source>
</evidence>
<reference evidence="11 12" key="1">
    <citation type="submission" date="2016-10" db="EMBL/GenBank/DDBJ databases">
        <authorList>
            <person name="Cai Z."/>
        </authorList>
    </citation>
    <scope>NUCLEOTIDE SEQUENCE [LARGE SCALE GENOMIC DNA]</scope>
</reference>
<evidence type="ECO:0000256" key="8">
    <source>
        <dbReference type="SAM" id="MobiDB-lite"/>
    </source>
</evidence>
<protein>
    <recommendedName>
        <fullName evidence="13">Golgi apparatus protein 1</fullName>
    </recommendedName>
</protein>
<evidence type="ECO:0000256" key="5">
    <source>
        <dbReference type="ARBA" id="ARBA00022989"/>
    </source>
</evidence>
<name>A0A383VKJ9_TETOB</name>
<evidence type="ECO:0000256" key="10">
    <source>
        <dbReference type="SAM" id="SignalP"/>
    </source>
</evidence>
<dbReference type="AlphaFoldDB" id="A0A383VKJ9"/>
<accession>A0A383VKJ9</accession>
<feature type="region of interest" description="Disordered" evidence="8">
    <location>
        <begin position="874"/>
        <end position="917"/>
    </location>
</feature>
<gene>
    <name evidence="11" type="ORF">BQ4739_LOCUS6182</name>
</gene>